<dbReference type="Gene3D" id="2.60.40.10">
    <property type="entry name" value="Immunoglobulins"/>
    <property type="match status" value="1"/>
</dbReference>
<gene>
    <name evidence="2" type="ORF">LR394_10725</name>
</gene>
<feature type="region of interest" description="Disordered" evidence="1">
    <location>
        <begin position="153"/>
        <end position="174"/>
    </location>
</feature>
<reference evidence="2" key="1">
    <citation type="submission" date="2021-11" db="EMBL/GenBank/DDBJ databases">
        <title>Streptomyces corallinus and Kineosporia corallina sp. nov., two new coral-derived marine actinobacteria.</title>
        <authorList>
            <person name="Buangrab K."/>
            <person name="Sutthacheep M."/>
            <person name="Yeemin T."/>
            <person name="Harunari E."/>
            <person name="Igarashi Y."/>
            <person name="Sripreechasak P."/>
            <person name="Kanchanasin P."/>
            <person name="Tanasupawat S."/>
            <person name="Phongsopitanun W."/>
        </authorList>
    </citation>
    <scope>NUCLEOTIDE SEQUENCE</scope>
    <source>
        <strain evidence="2">JCM 31032</strain>
    </source>
</reference>
<dbReference type="AlphaFoldDB" id="A0A9X1NC45"/>
<dbReference type="InterPro" id="IPR013783">
    <property type="entry name" value="Ig-like_fold"/>
</dbReference>
<evidence type="ECO:0000313" key="2">
    <source>
        <dbReference type="EMBL" id="MCD5311375.1"/>
    </source>
</evidence>
<dbReference type="Proteomes" id="UP001138997">
    <property type="component" value="Unassembled WGS sequence"/>
</dbReference>
<evidence type="ECO:0000313" key="3">
    <source>
        <dbReference type="Proteomes" id="UP001138997"/>
    </source>
</evidence>
<comment type="caution">
    <text evidence="2">The sequence shown here is derived from an EMBL/GenBank/DDBJ whole genome shotgun (WGS) entry which is preliminary data.</text>
</comment>
<dbReference type="GO" id="GO:0005975">
    <property type="term" value="P:carbohydrate metabolic process"/>
    <property type="evidence" value="ECO:0007669"/>
    <property type="project" value="UniProtKB-ARBA"/>
</dbReference>
<name>A0A9X1NC45_9ACTN</name>
<dbReference type="EMBL" id="JAJOMB010000004">
    <property type="protein sequence ID" value="MCD5311375.1"/>
    <property type="molecule type" value="Genomic_DNA"/>
</dbReference>
<proteinExistence type="predicted"/>
<dbReference type="RefSeq" id="WP_231440548.1">
    <property type="nucleotide sequence ID" value="NZ_JAJOMB010000004.1"/>
</dbReference>
<protein>
    <submittedName>
        <fullName evidence="2">Uncharacterized protein</fullName>
    </submittedName>
</protein>
<evidence type="ECO:0000256" key="1">
    <source>
        <dbReference type="SAM" id="MobiDB-lite"/>
    </source>
</evidence>
<keyword evidence="3" id="KW-1185">Reference proteome</keyword>
<accession>A0A9X1NC45</accession>
<sequence>MALRSRSGKLAIAGALTLVGVGGGIAYAYPPGTPMEVSASAAPNGDGTADVTVTVTQVNPTCSTRIIIDGVEYAVLPPGQTSIEVPNVPAEEGRQRVRARNVNCAEGDKEHARADFTVLNGAISTDSDLVTGKNVRFELTGMAPVGAEVSVTATRLGGGSSPEPQSDRVDRRGKAKVKFKFTQSGTYAISATIDGQSVASTSVTIS</sequence>
<organism evidence="2 3">
    <name type="scientific">Kineosporia babensis</name>
    <dbReference type="NCBI Taxonomy" id="499548"/>
    <lineage>
        <taxon>Bacteria</taxon>
        <taxon>Bacillati</taxon>
        <taxon>Actinomycetota</taxon>
        <taxon>Actinomycetes</taxon>
        <taxon>Kineosporiales</taxon>
        <taxon>Kineosporiaceae</taxon>
        <taxon>Kineosporia</taxon>
    </lineage>
</organism>